<gene>
    <name evidence="9" type="ORF">BDZ94DRAFT_1244548</name>
</gene>
<sequence length="517" mass="57780">MDALFAPLADLVGASVDQIKLISCLLIAYPLGSLFVRIPSSSPALRHLFSITVALFFFFPVLKLYSAFFQLLASIIGTYFIARFDHSPRMPWIVFVFVMGHLTINHVIRAIYGLSYETMEVTGPQMVLTMKLTTFAWNVWDGRRPTDDLDKWQTSKRITQYPSLLEFLGYSFYFPGILVGPYLDFPEYRDLVGEVMFEDPQAKAKAKAGRKLPVGRKRVAYFKMLMGLVYLGLFVVFGGKLNYATALTPYFASKPLVMRIILFQVYGFFERSKYYAIWTLTEGASILTGLGFTGFNAQGQSQWEGAANVKVMEIEFPSNFKVLLDSWNMKTNVWLRECVYKRVTPKGKKPGFRSSMITFFTSAFWHGIASGYYLTFLMGGFITTAARLARTNIRPLLLPKPGEKSSGLKEFYDLLGTVLSTAILNYAASPFMLLTASSSITTWSRLGYYGHVIIGGGLVFFYAGGTGYFRRLQARRGIVAPVRGATTPSGGSGANTPTAEKNFTMPPSLDKIVPSQK</sequence>
<feature type="region of interest" description="Disordered" evidence="7">
    <location>
        <begin position="483"/>
        <end position="517"/>
    </location>
</feature>
<dbReference type="InterPro" id="IPR004299">
    <property type="entry name" value="MBOAT_fam"/>
</dbReference>
<reference evidence="9" key="1">
    <citation type="submission" date="2020-11" db="EMBL/GenBank/DDBJ databases">
        <authorList>
            <consortium name="DOE Joint Genome Institute"/>
            <person name="Ahrendt S."/>
            <person name="Riley R."/>
            <person name="Andreopoulos W."/>
            <person name="Labutti K."/>
            <person name="Pangilinan J."/>
            <person name="Ruiz-Duenas F.J."/>
            <person name="Barrasa J.M."/>
            <person name="Sanchez-Garcia M."/>
            <person name="Camarero S."/>
            <person name="Miyauchi S."/>
            <person name="Serrano A."/>
            <person name="Linde D."/>
            <person name="Babiker R."/>
            <person name="Drula E."/>
            <person name="Ayuso-Fernandez I."/>
            <person name="Pacheco R."/>
            <person name="Padilla G."/>
            <person name="Ferreira P."/>
            <person name="Barriuso J."/>
            <person name="Kellner H."/>
            <person name="Castanera R."/>
            <person name="Alfaro M."/>
            <person name="Ramirez L."/>
            <person name="Pisabarro A.G."/>
            <person name="Kuo A."/>
            <person name="Tritt A."/>
            <person name="Lipzen A."/>
            <person name="He G."/>
            <person name="Yan M."/>
            <person name="Ng V."/>
            <person name="Cullen D."/>
            <person name="Martin F."/>
            <person name="Rosso M.-N."/>
            <person name="Henrissat B."/>
            <person name="Hibbett D."/>
            <person name="Martinez A.T."/>
            <person name="Grigoriev I.V."/>
        </authorList>
    </citation>
    <scope>NUCLEOTIDE SEQUENCE</scope>
    <source>
        <strain evidence="9">CBS 247.69</strain>
    </source>
</reference>
<evidence type="ECO:0000256" key="1">
    <source>
        <dbReference type="ARBA" id="ARBA00004141"/>
    </source>
</evidence>
<feature type="transmembrane region" description="Helical" evidence="8">
    <location>
        <begin position="18"/>
        <end position="36"/>
    </location>
</feature>
<name>A0A9P5YGC6_9AGAR</name>
<dbReference type="OrthoDB" id="286734at2759"/>
<dbReference type="GO" id="GO:0046474">
    <property type="term" value="P:glycerophospholipid biosynthetic process"/>
    <property type="evidence" value="ECO:0007669"/>
    <property type="project" value="TreeGrafter"/>
</dbReference>
<evidence type="ECO:0000256" key="3">
    <source>
        <dbReference type="ARBA" id="ARBA00022692"/>
    </source>
</evidence>
<dbReference type="GO" id="GO:0005783">
    <property type="term" value="C:endoplasmic reticulum"/>
    <property type="evidence" value="ECO:0007669"/>
    <property type="project" value="TreeGrafter"/>
</dbReference>
<feature type="compositionally biased region" description="Polar residues" evidence="7">
    <location>
        <begin position="486"/>
        <end position="501"/>
    </location>
</feature>
<dbReference type="PANTHER" id="PTHR13906:SF4">
    <property type="entry name" value="LYSOPHOSPHOLIPID ACYLTRANSFERASE 6"/>
    <property type="match status" value="1"/>
</dbReference>
<evidence type="ECO:0000313" key="10">
    <source>
        <dbReference type="Proteomes" id="UP000807353"/>
    </source>
</evidence>
<feature type="transmembrane region" description="Helical" evidence="8">
    <location>
        <begin position="48"/>
        <end position="80"/>
    </location>
</feature>
<keyword evidence="10" id="KW-1185">Reference proteome</keyword>
<dbReference type="GO" id="GO:0030258">
    <property type="term" value="P:lipid modification"/>
    <property type="evidence" value="ECO:0007669"/>
    <property type="project" value="TreeGrafter"/>
</dbReference>
<dbReference type="GO" id="GO:0016020">
    <property type="term" value="C:membrane"/>
    <property type="evidence" value="ECO:0007669"/>
    <property type="project" value="UniProtKB-SubCell"/>
</dbReference>
<keyword evidence="5 8" id="KW-0472">Membrane</keyword>
<dbReference type="Pfam" id="PF03062">
    <property type="entry name" value="MBOAT"/>
    <property type="match status" value="1"/>
</dbReference>
<keyword evidence="2" id="KW-0808">Transferase</keyword>
<feature type="transmembrane region" description="Helical" evidence="8">
    <location>
        <begin position="411"/>
        <end position="428"/>
    </location>
</feature>
<accession>A0A9P5YGC6</accession>
<feature type="transmembrane region" description="Helical" evidence="8">
    <location>
        <begin position="448"/>
        <end position="469"/>
    </location>
</feature>
<feature type="transmembrane region" description="Helical" evidence="8">
    <location>
        <begin position="92"/>
        <end position="112"/>
    </location>
</feature>
<evidence type="ECO:0000256" key="5">
    <source>
        <dbReference type="ARBA" id="ARBA00023136"/>
    </source>
</evidence>
<keyword evidence="3 8" id="KW-0812">Transmembrane</keyword>
<evidence type="ECO:0000256" key="8">
    <source>
        <dbReference type="SAM" id="Phobius"/>
    </source>
</evidence>
<dbReference type="EMBL" id="MU150231">
    <property type="protein sequence ID" value="KAF9468769.1"/>
    <property type="molecule type" value="Genomic_DNA"/>
</dbReference>
<dbReference type="GO" id="GO:0003841">
    <property type="term" value="F:1-acylglycerol-3-phosphate O-acyltransferase activity"/>
    <property type="evidence" value="ECO:0007669"/>
    <property type="project" value="TreeGrafter"/>
</dbReference>
<keyword evidence="6" id="KW-0012">Acyltransferase</keyword>
<dbReference type="InterPro" id="IPR049941">
    <property type="entry name" value="LPLAT_7/PORCN-like"/>
</dbReference>
<feature type="transmembrane region" description="Helical" evidence="8">
    <location>
        <begin position="372"/>
        <end position="390"/>
    </location>
</feature>
<evidence type="ECO:0000256" key="2">
    <source>
        <dbReference type="ARBA" id="ARBA00022679"/>
    </source>
</evidence>
<dbReference type="AlphaFoldDB" id="A0A9P5YGC6"/>
<dbReference type="PANTHER" id="PTHR13906">
    <property type="entry name" value="PORCUPINE"/>
    <property type="match status" value="1"/>
</dbReference>
<dbReference type="Proteomes" id="UP000807353">
    <property type="component" value="Unassembled WGS sequence"/>
</dbReference>
<evidence type="ECO:0000313" key="9">
    <source>
        <dbReference type="EMBL" id="KAF9468769.1"/>
    </source>
</evidence>
<evidence type="ECO:0000256" key="7">
    <source>
        <dbReference type="SAM" id="MobiDB-lite"/>
    </source>
</evidence>
<proteinExistence type="predicted"/>
<keyword evidence="4 8" id="KW-1133">Transmembrane helix</keyword>
<dbReference type="GO" id="GO:0047184">
    <property type="term" value="F:1-acylglycerophosphocholine O-acyltransferase activity"/>
    <property type="evidence" value="ECO:0007669"/>
    <property type="project" value="TreeGrafter"/>
</dbReference>
<comment type="subcellular location">
    <subcellularLocation>
        <location evidence="1">Membrane</location>
        <topology evidence="1">Multi-pass membrane protein</topology>
    </subcellularLocation>
</comment>
<evidence type="ECO:0000256" key="4">
    <source>
        <dbReference type="ARBA" id="ARBA00022989"/>
    </source>
</evidence>
<organism evidence="9 10">
    <name type="scientific">Collybia nuda</name>
    <dbReference type="NCBI Taxonomy" id="64659"/>
    <lineage>
        <taxon>Eukaryota</taxon>
        <taxon>Fungi</taxon>
        <taxon>Dikarya</taxon>
        <taxon>Basidiomycota</taxon>
        <taxon>Agaricomycotina</taxon>
        <taxon>Agaricomycetes</taxon>
        <taxon>Agaricomycetidae</taxon>
        <taxon>Agaricales</taxon>
        <taxon>Tricholomatineae</taxon>
        <taxon>Clitocybaceae</taxon>
        <taxon>Collybia</taxon>
    </lineage>
</organism>
<evidence type="ECO:0000256" key="6">
    <source>
        <dbReference type="ARBA" id="ARBA00023315"/>
    </source>
</evidence>
<protein>
    <submittedName>
        <fullName evidence="9">Endoplasmic reticulum protein</fullName>
    </submittedName>
</protein>
<comment type="caution">
    <text evidence="9">The sequence shown here is derived from an EMBL/GenBank/DDBJ whole genome shotgun (WGS) entry which is preliminary data.</text>
</comment>